<evidence type="ECO:0000313" key="1">
    <source>
        <dbReference type="EMBL" id="CAG8647165.1"/>
    </source>
</evidence>
<reference evidence="1" key="1">
    <citation type="submission" date="2021-06" db="EMBL/GenBank/DDBJ databases">
        <authorList>
            <person name="Kallberg Y."/>
            <person name="Tangrot J."/>
            <person name="Rosling A."/>
        </authorList>
    </citation>
    <scope>NUCLEOTIDE SEQUENCE</scope>
    <source>
        <strain evidence="1">28 12/20/2015</strain>
    </source>
</reference>
<name>A0ACA9NBF3_9GLOM</name>
<dbReference type="EMBL" id="CAJVPW010013693">
    <property type="protein sequence ID" value="CAG8647165.1"/>
    <property type="molecule type" value="Genomic_DNA"/>
</dbReference>
<proteinExistence type="predicted"/>
<gene>
    <name evidence="1" type="ORF">SPELUC_LOCUS8777</name>
</gene>
<sequence>MGFKGDLKEFNISLKKRYGAICEVHFAGIEYHTIYHPEYVEKIFSSSIKNPTFSARTHQVQGLEELKVLDKGILFNNNLKRWKFNQLESYWQSIARNMTSRNITRGGACAWALAVDFSQWFHRYSYDIVQLPSELIENSNEFITEIRIYSLGVTIFMSISSFMRHYNPFIKNEAISLLKNRDTLFKRLDDVIKRRRKEIEEDPNNVK</sequence>
<evidence type="ECO:0000313" key="2">
    <source>
        <dbReference type="Proteomes" id="UP000789366"/>
    </source>
</evidence>
<accession>A0ACA9NBF3</accession>
<keyword evidence="2" id="KW-1185">Reference proteome</keyword>
<comment type="caution">
    <text evidence="1">The sequence shown here is derived from an EMBL/GenBank/DDBJ whole genome shotgun (WGS) entry which is preliminary data.</text>
</comment>
<organism evidence="1 2">
    <name type="scientific">Cetraspora pellucida</name>
    <dbReference type="NCBI Taxonomy" id="1433469"/>
    <lineage>
        <taxon>Eukaryota</taxon>
        <taxon>Fungi</taxon>
        <taxon>Fungi incertae sedis</taxon>
        <taxon>Mucoromycota</taxon>
        <taxon>Glomeromycotina</taxon>
        <taxon>Glomeromycetes</taxon>
        <taxon>Diversisporales</taxon>
        <taxon>Gigasporaceae</taxon>
        <taxon>Cetraspora</taxon>
    </lineage>
</organism>
<protein>
    <submittedName>
        <fullName evidence="1">8990_t:CDS:1</fullName>
    </submittedName>
</protein>
<dbReference type="Proteomes" id="UP000789366">
    <property type="component" value="Unassembled WGS sequence"/>
</dbReference>